<reference evidence="3 4" key="1">
    <citation type="submission" date="2015-12" db="EMBL/GenBank/DDBJ databases">
        <title>Draft genome of the nematode, Onchocerca flexuosa.</title>
        <authorList>
            <person name="Mitreva M."/>
        </authorList>
    </citation>
    <scope>NUCLEOTIDE SEQUENCE [LARGE SCALE GENOMIC DNA]</scope>
    <source>
        <strain evidence="3">Red Deer</strain>
    </source>
</reference>
<dbReference type="AlphaFoldDB" id="A0A238C4F0"/>
<evidence type="ECO:0000256" key="2">
    <source>
        <dbReference type="SAM" id="Phobius"/>
    </source>
</evidence>
<keyword evidence="4" id="KW-1185">Reference proteome</keyword>
<dbReference type="Proteomes" id="UP000242913">
    <property type="component" value="Unassembled WGS sequence"/>
</dbReference>
<proteinExistence type="predicted"/>
<keyword evidence="2" id="KW-0472">Membrane</keyword>
<dbReference type="OrthoDB" id="5865307at2759"/>
<evidence type="ECO:0000313" key="4">
    <source>
        <dbReference type="Proteomes" id="UP000242913"/>
    </source>
</evidence>
<organism evidence="3 4">
    <name type="scientific">Onchocerca flexuosa</name>
    <dbReference type="NCBI Taxonomy" id="387005"/>
    <lineage>
        <taxon>Eukaryota</taxon>
        <taxon>Metazoa</taxon>
        <taxon>Ecdysozoa</taxon>
        <taxon>Nematoda</taxon>
        <taxon>Chromadorea</taxon>
        <taxon>Rhabditida</taxon>
        <taxon>Spirurina</taxon>
        <taxon>Spiruromorpha</taxon>
        <taxon>Filarioidea</taxon>
        <taxon>Onchocercidae</taxon>
        <taxon>Onchocerca</taxon>
    </lineage>
</organism>
<gene>
    <name evidence="3" type="ORF">X798_00841</name>
</gene>
<name>A0A238C4F0_9BILA</name>
<protein>
    <submittedName>
        <fullName evidence="3">Uncharacterized protein</fullName>
    </submittedName>
</protein>
<sequence>METMIRNKHISVTRTKMLLLDETFSSDDYYHYTSSSSSSSCSSSEYDGDECDGIRSPRALLTMAIQRRRIIYNSKERNLRRELLHTSLIQSLCKYLGECRAKRHQQRRAAKRNRRRNSRENRKREYSSSSCGSESDFRVKSHRGIIMDDFSGSLDLSVSESERGGGGENSETGQFGGCNDNLYSLLQQDNCVQLPLSNVMEADSILIEPPPPPPPVCFKKSRYSQSDADPFGLDALFDELYGKTMVASGPAFCSRILYLLLTVILILLRDIEIVIKKQEVLHMKQLLQLDIHNFMEIRHWNSLGVLGDAVYLVNVMKSEKKFEIRRETWFLVDIARVFHQVLMDVEREYVNAERKVGSRIPVHLIF</sequence>
<feature type="compositionally biased region" description="Basic residues" evidence="1">
    <location>
        <begin position="104"/>
        <end position="117"/>
    </location>
</feature>
<accession>A0A238C4F0</accession>
<keyword evidence="2" id="KW-1133">Transmembrane helix</keyword>
<keyword evidence="2" id="KW-0812">Transmembrane</keyword>
<feature type="region of interest" description="Disordered" evidence="1">
    <location>
        <begin position="104"/>
        <end position="136"/>
    </location>
</feature>
<evidence type="ECO:0000256" key="1">
    <source>
        <dbReference type="SAM" id="MobiDB-lite"/>
    </source>
</evidence>
<dbReference type="EMBL" id="KZ269978">
    <property type="protein sequence ID" value="OZC12319.1"/>
    <property type="molecule type" value="Genomic_DNA"/>
</dbReference>
<feature type="transmembrane region" description="Helical" evidence="2">
    <location>
        <begin position="256"/>
        <end position="275"/>
    </location>
</feature>
<evidence type="ECO:0000313" key="3">
    <source>
        <dbReference type="EMBL" id="OZC12319.1"/>
    </source>
</evidence>